<dbReference type="Pfam" id="PF12697">
    <property type="entry name" value="Abhydrolase_6"/>
    <property type="match status" value="1"/>
</dbReference>
<keyword evidence="2" id="KW-1185">Reference proteome</keyword>
<dbReference type="PANTHER" id="PTHR42886:SF42">
    <property type="entry name" value="ALPHA_BETA-HYDROLASES SUPERFAMILY PROTEIN"/>
    <property type="match status" value="1"/>
</dbReference>
<dbReference type="GO" id="GO:0055088">
    <property type="term" value="P:lipid homeostasis"/>
    <property type="evidence" value="ECO:0007669"/>
    <property type="project" value="TreeGrafter"/>
</dbReference>
<dbReference type="InterPro" id="IPR029058">
    <property type="entry name" value="AB_hydrolase_fold"/>
</dbReference>
<gene>
    <name evidence="1" type="ORF">ACY05_02135</name>
</gene>
<dbReference type="OrthoDB" id="9806902at2"/>
<comment type="caution">
    <text evidence="1">The sequence shown here is derived from an EMBL/GenBank/DDBJ whole genome shotgun (WGS) entry which is preliminary data.</text>
</comment>
<dbReference type="SUPFAM" id="SSF53474">
    <property type="entry name" value="alpha/beta-Hydrolases"/>
    <property type="match status" value="1"/>
</dbReference>
<dbReference type="InterPro" id="IPR000073">
    <property type="entry name" value="AB_hydrolase_1"/>
</dbReference>
<evidence type="ECO:0000313" key="2">
    <source>
        <dbReference type="Proteomes" id="UP000243416"/>
    </source>
</evidence>
<protein>
    <submittedName>
        <fullName evidence="1">Hydrolase</fullName>
    </submittedName>
</protein>
<accession>A0A656Z8N6</accession>
<name>A0A656Z8N6_9PROT</name>
<proteinExistence type="predicted"/>
<dbReference type="AlphaFoldDB" id="A0A656Z8N6"/>
<dbReference type="Proteomes" id="UP000243416">
    <property type="component" value="Unassembled WGS sequence"/>
</dbReference>
<keyword evidence="1" id="KW-0378">Hydrolase</keyword>
<reference evidence="1 2" key="1">
    <citation type="journal article" date="2016" name="ISME J.">
        <title>Integrated multi-omics analyses reveal the biochemical mechanisms and phylogenetic relevance of anaerobic androgen biodegradation in the environment.</title>
        <authorList>
            <person name="Yang F.C."/>
            <person name="Chen Y.L."/>
            <person name="Tang S.L."/>
            <person name="Yu C.P."/>
            <person name="Wang P.H."/>
            <person name="Ismail W."/>
            <person name="Wang C.H."/>
            <person name="Ding J.Y."/>
            <person name="Yang C.Y."/>
            <person name="Yang C.Y."/>
            <person name="Chiang Y.R."/>
        </authorList>
    </citation>
    <scope>NUCLEOTIDE SEQUENCE [LARGE SCALE GENOMIC DNA]</scope>
    <source>
        <strain evidence="1 2">DSM 13999</strain>
    </source>
</reference>
<organism evidence="1 2">
    <name type="scientific">Sterolibacterium denitrificans</name>
    <dbReference type="NCBI Taxonomy" id="157592"/>
    <lineage>
        <taxon>Bacteria</taxon>
        <taxon>Pseudomonadati</taxon>
        <taxon>Pseudomonadota</taxon>
        <taxon>Betaproteobacteria</taxon>
        <taxon>Nitrosomonadales</taxon>
        <taxon>Sterolibacteriaceae</taxon>
        <taxon>Sterolibacterium</taxon>
    </lineage>
</organism>
<dbReference type="GO" id="GO:0006654">
    <property type="term" value="P:phosphatidic acid biosynthetic process"/>
    <property type="evidence" value="ECO:0007669"/>
    <property type="project" value="TreeGrafter"/>
</dbReference>
<dbReference type="GO" id="GO:0052689">
    <property type="term" value="F:carboxylic ester hydrolase activity"/>
    <property type="evidence" value="ECO:0007669"/>
    <property type="project" value="TreeGrafter"/>
</dbReference>
<dbReference type="RefSeq" id="WP_067170139.1">
    <property type="nucleotide sequence ID" value="NZ_LFZK01000001.1"/>
</dbReference>
<dbReference type="Gene3D" id="3.40.50.1820">
    <property type="entry name" value="alpha/beta hydrolase"/>
    <property type="match status" value="1"/>
</dbReference>
<dbReference type="EMBL" id="LFZK01000001">
    <property type="protein sequence ID" value="KYC29347.1"/>
    <property type="molecule type" value="Genomic_DNA"/>
</dbReference>
<sequence length="271" mass="29860">MSQERSASLELIVRTPPAAAGVAVRETPLLFIHGAYTAAWCWEEYFLDWFAAQGYFSYALSLSGHGGSRGRKHLDSFGIADYVDDVVEVVGALPVPPVLIGHSMGGFVVQKYLERHLAPAAVLLCSVPPQGLMSSMFGLMFQKPGMLGDLNRLMSGGRLAVDGLREAMFAQPVAAADLQRYLRKAQSESHRAIWDMTLFNLPHPSRVMRTPLQVLGAERDHLIPPSLVRMTAKTYGVDAHIFPGLGHGLMLERDWQRVAEHIRDWLAGEGL</sequence>
<evidence type="ECO:0000313" key="1">
    <source>
        <dbReference type="EMBL" id="KYC29347.1"/>
    </source>
</evidence>
<dbReference type="GO" id="GO:0042171">
    <property type="term" value="F:lysophosphatidic acid acyltransferase activity"/>
    <property type="evidence" value="ECO:0007669"/>
    <property type="project" value="TreeGrafter"/>
</dbReference>
<dbReference type="PANTHER" id="PTHR42886">
    <property type="entry name" value="RE40534P-RELATED"/>
    <property type="match status" value="1"/>
</dbReference>